<organism evidence="4 5">
    <name type="scientific">Roseicella aquatilis</name>
    <dbReference type="NCBI Taxonomy" id="2527868"/>
    <lineage>
        <taxon>Bacteria</taxon>
        <taxon>Pseudomonadati</taxon>
        <taxon>Pseudomonadota</taxon>
        <taxon>Alphaproteobacteria</taxon>
        <taxon>Acetobacterales</taxon>
        <taxon>Roseomonadaceae</taxon>
        <taxon>Roseicella</taxon>
    </lineage>
</organism>
<name>A0A4R4DAL1_9PROT</name>
<dbReference type="InterPro" id="IPR050960">
    <property type="entry name" value="AB_hydrolase_4_sf"/>
</dbReference>
<evidence type="ECO:0000256" key="1">
    <source>
        <dbReference type="ARBA" id="ARBA00010884"/>
    </source>
</evidence>
<dbReference type="Pfam" id="PF00561">
    <property type="entry name" value="Abhydrolase_1"/>
    <property type="match status" value="1"/>
</dbReference>
<dbReference type="RefSeq" id="WP_132293007.1">
    <property type="nucleotide sequence ID" value="NZ_SKBM01000020.1"/>
</dbReference>
<feature type="active site" description="Charge relay system" evidence="2">
    <location>
        <position position="295"/>
    </location>
</feature>
<feature type="active site" description="Charge relay system" evidence="2">
    <location>
        <position position="140"/>
    </location>
</feature>
<evidence type="ECO:0000256" key="2">
    <source>
        <dbReference type="PIRSR" id="PIRSR005211-1"/>
    </source>
</evidence>
<feature type="domain" description="AB hydrolase-1" evidence="3">
    <location>
        <begin position="63"/>
        <end position="300"/>
    </location>
</feature>
<proteinExistence type="inferred from homology"/>
<evidence type="ECO:0000313" key="4">
    <source>
        <dbReference type="EMBL" id="TCZ57190.1"/>
    </source>
</evidence>
<keyword evidence="5" id="KW-1185">Reference proteome</keyword>
<dbReference type="GO" id="GO:0034338">
    <property type="term" value="F:short-chain carboxylesterase activity"/>
    <property type="evidence" value="ECO:0007669"/>
    <property type="project" value="TreeGrafter"/>
</dbReference>
<dbReference type="InterPro" id="IPR012020">
    <property type="entry name" value="ABHD4"/>
</dbReference>
<dbReference type="EMBL" id="SKBM01000020">
    <property type="protein sequence ID" value="TCZ57190.1"/>
    <property type="molecule type" value="Genomic_DNA"/>
</dbReference>
<protein>
    <submittedName>
        <fullName evidence="4">Alpha/beta fold hydrolase</fullName>
    </submittedName>
</protein>
<keyword evidence="4" id="KW-0378">Hydrolase</keyword>
<evidence type="ECO:0000313" key="5">
    <source>
        <dbReference type="Proteomes" id="UP000295023"/>
    </source>
</evidence>
<dbReference type="Proteomes" id="UP000295023">
    <property type="component" value="Unassembled WGS sequence"/>
</dbReference>
<dbReference type="OrthoDB" id="332676at2"/>
<gene>
    <name evidence="4" type="ORF">EXY23_18810</name>
</gene>
<dbReference type="PANTHER" id="PTHR10794">
    <property type="entry name" value="ABHYDROLASE DOMAIN-CONTAINING PROTEIN"/>
    <property type="match status" value="1"/>
</dbReference>
<feature type="active site" description="Charge relay system" evidence="2">
    <location>
        <position position="266"/>
    </location>
</feature>
<dbReference type="SUPFAM" id="SSF53474">
    <property type="entry name" value="alpha/beta-Hydrolases"/>
    <property type="match status" value="1"/>
</dbReference>
<sequence length="336" mass="35655">MLPFHPRPPWLTGRLQTLRALRWPIPAALTEGHRLWLPMEDGDALAAMLHFPEGAPRALPLAVLVHGLAGSEDDPCLREAARGLLGRGFRVLRLNLRGSLPSNPRSTSHYHIGRSEDLAQAIAALPAALTGEGVVLAGWSLGGALALLLAGRTTELAGLPPLRAVAAICPPLQPERAHATIDAEPFLGRALLAMYRKEVLAVPARDLPPELRQAARDSRSVQEFEARVTAPRFGYPSYAVFCEVNRPAAVLPQIRVPTLLLMAADDPLVPLDSMEGIAWADCPAVLPLPVSGGGHCGFYDWRAEAMSVRAIGAFFEGVAAGQGAPAISGPAIDATA</sequence>
<dbReference type="PRINTS" id="PR00111">
    <property type="entry name" value="ABHYDROLASE"/>
</dbReference>
<dbReference type="GO" id="GO:0047372">
    <property type="term" value="F:monoacylglycerol lipase activity"/>
    <property type="evidence" value="ECO:0007669"/>
    <property type="project" value="TreeGrafter"/>
</dbReference>
<dbReference type="InterPro" id="IPR029058">
    <property type="entry name" value="AB_hydrolase_fold"/>
</dbReference>
<dbReference type="PIRSF" id="PIRSF005211">
    <property type="entry name" value="Ab_hydro_YheT"/>
    <property type="match status" value="1"/>
</dbReference>
<comment type="caution">
    <text evidence="4">The sequence shown here is derived from an EMBL/GenBank/DDBJ whole genome shotgun (WGS) entry which is preliminary data.</text>
</comment>
<dbReference type="Gene3D" id="3.40.50.1820">
    <property type="entry name" value="alpha/beta hydrolase"/>
    <property type="match status" value="1"/>
</dbReference>
<dbReference type="InterPro" id="IPR000073">
    <property type="entry name" value="AB_hydrolase_1"/>
</dbReference>
<reference evidence="4 5" key="1">
    <citation type="submission" date="2019-03" db="EMBL/GenBank/DDBJ databases">
        <title>Paracraurococcus aquatilis NE82 genome sequence.</title>
        <authorList>
            <person name="Zhao Y."/>
            <person name="Du Z."/>
        </authorList>
    </citation>
    <scope>NUCLEOTIDE SEQUENCE [LARGE SCALE GENOMIC DNA]</scope>
    <source>
        <strain evidence="4 5">NE82</strain>
    </source>
</reference>
<dbReference type="PANTHER" id="PTHR10794:SF63">
    <property type="entry name" value="ALPHA_BETA HYDROLASE 1, ISOFORM A"/>
    <property type="match status" value="1"/>
</dbReference>
<accession>A0A4R4DAL1</accession>
<evidence type="ECO:0000259" key="3">
    <source>
        <dbReference type="Pfam" id="PF00561"/>
    </source>
</evidence>
<comment type="similarity">
    <text evidence="1">Belongs to the AB hydrolase superfamily. AB hydrolase 4 family.</text>
</comment>
<dbReference type="AlphaFoldDB" id="A0A4R4DAL1"/>